<dbReference type="EC" id="1.1.1.-" evidence="2"/>
<sequence length="396" mass="42604">MATKRGTWNYRKQFGEEFGRTYFRRFDPGVTSSIGIGTYLGAATDDADNRYYRALVDAIESGVNHLDTAINYRCQRSERVVGDAIADATVDRDAIVLATKGGFIPFDGEKPADPGEYITEEFIQNGTLDAASLARGCHALTPAFIDSMVDQSLRNLGVDDIDCYYVHNPETQLTVRSQTAVYEQLTAAFEQLERRCATGDIGGYGVASWNAFRVSPDHDSYLSLPRVVACAEAAADTVGVDECGFMAIQLPFSIQMSDAFTTMAHPDPAHRDDTAVQGDTTGIAQNQSIFDNNTNTDTETTTEVSALQYAQERGINVIASATLAQGDLTNRDAIPPAVDTELSGETPAQRAINFTRSAPGVTTALVGTGSPEHVSENVAAGTFDPLGAQAFDAIFE</sequence>
<dbReference type="KEGG" id="hwc:Hqrw_1224"/>
<dbReference type="Proteomes" id="UP000007954">
    <property type="component" value="Chromosome"/>
</dbReference>
<dbReference type="InterPro" id="IPR023210">
    <property type="entry name" value="NADP_OxRdtase_dom"/>
</dbReference>
<dbReference type="PANTHER" id="PTHR43312:SF1">
    <property type="entry name" value="NADP-DEPENDENT OXIDOREDUCTASE DOMAIN-CONTAINING PROTEIN"/>
    <property type="match status" value="1"/>
</dbReference>
<dbReference type="EMBL" id="FR746099">
    <property type="protein sequence ID" value="CCC39188.1"/>
    <property type="molecule type" value="Genomic_DNA"/>
</dbReference>
<dbReference type="OrthoDB" id="7238at2157"/>
<dbReference type="AlphaFoldDB" id="G0LGG8"/>
<dbReference type="PANTHER" id="PTHR43312">
    <property type="entry name" value="D-THREO-ALDOSE 1-DEHYDROGENASE"/>
    <property type="match status" value="1"/>
</dbReference>
<evidence type="ECO:0000313" key="3">
    <source>
        <dbReference type="Proteomes" id="UP000007954"/>
    </source>
</evidence>
<proteinExistence type="predicted"/>
<evidence type="ECO:0000259" key="1">
    <source>
        <dbReference type="Pfam" id="PF00248"/>
    </source>
</evidence>
<dbReference type="RefSeq" id="WP_014555103.1">
    <property type="nucleotide sequence ID" value="NC_017459.1"/>
</dbReference>
<feature type="domain" description="NADP-dependent oxidoreductase" evidence="1">
    <location>
        <begin position="34"/>
        <end position="211"/>
    </location>
</feature>
<protein>
    <submittedName>
        <fullName evidence="2">Probable oxidoreductase (Aldo-keto reductase family protein)</fullName>
        <ecNumber evidence="2">1.1.1.-</ecNumber>
    </submittedName>
</protein>
<dbReference type="SUPFAM" id="SSF51430">
    <property type="entry name" value="NAD(P)-linked oxidoreductase"/>
    <property type="match status" value="1"/>
</dbReference>
<keyword evidence="2" id="KW-0560">Oxidoreductase</keyword>
<name>G0LGG8_HALWC</name>
<dbReference type="GeneID" id="12445854"/>
<evidence type="ECO:0000313" key="2">
    <source>
        <dbReference type="EMBL" id="CCC39188.1"/>
    </source>
</evidence>
<dbReference type="InterPro" id="IPR036812">
    <property type="entry name" value="NAD(P)_OxRdtase_dom_sf"/>
</dbReference>
<dbReference type="HOGENOM" id="CLU_054485_0_0_2"/>
<dbReference type="CDD" id="cd19099">
    <property type="entry name" value="AKR_unchar"/>
    <property type="match status" value="1"/>
</dbReference>
<dbReference type="Gene3D" id="3.20.20.100">
    <property type="entry name" value="NADP-dependent oxidoreductase domain"/>
    <property type="match status" value="1"/>
</dbReference>
<reference evidence="2 3" key="1">
    <citation type="journal article" date="2011" name="PLoS ONE">
        <title>Haloquadratum walsbyi: limited diversity in a global pond.</title>
        <authorList>
            <person name="Dyall-Smith M."/>
            <person name="Pfeiffer F."/>
            <person name="Klee K."/>
            <person name="Palm P."/>
            <person name="Gross K."/>
            <person name="Schuster S.C."/>
            <person name="Rampp M."/>
            <person name="Oesterhelt D."/>
        </authorList>
    </citation>
    <scope>NUCLEOTIDE SEQUENCE [LARGE SCALE GENOMIC DNA]</scope>
    <source>
        <strain evidence="3">DSM 16854 / JCM 12705 / C23</strain>
    </source>
</reference>
<accession>G0LGG8</accession>
<dbReference type="Pfam" id="PF00248">
    <property type="entry name" value="Aldo_ket_red"/>
    <property type="match status" value="1"/>
</dbReference>
<organism evidence="2 3">
    <name type="scientific">Haloquadratum walsbyi (strain DSM 16854 / JCM 12705 / C23)</name>
    <dbReference type="NCBI Taxonomy" id="768065"/>
    <lineage>
        <taxon>Archaea</taxon>
        <taxon>Methanobacteriati</taxon>
        <taxon>Methanobacteriota</taxon>
        <taxon>Stenosarchaea group</taxon>
        <taxon>Halobacteria</taxon>
        <taxon>Halobacteriales</taxon>
        <taxon>Haloferacaceae</taxon>
        <taxon>Haloquadratum</taxon>
    </lineage>
</organism>
<dbReference type="InterPro" id="IPR053135">
    <property type="entry name" value="AKR2_Oxidoreductase"/>
</dbReference>
<gene>
    <name evidence="2" type="ordered locus">Hqrw_1224</name>
</gene>
<dbReference type="GO" id="GO:0016491">
    <property type="term" value="F:oxidoreductase activity"/>
    <property type="evidence" value="ECO:0007669"/>
    <property type="project" value="UniProtKB-KW"/>
</dbReference>